<sequence length="88" mass="9903">MKSSVHKKNVDHLGLCPHHSVKFPNIMVVVFMFLHLKSEVSVSVMDLNCIVISAFSYILCSGLELKTIAILLTLFFLYVQDDLGHRLG</sequence>
<keyword evidence="1" id="KW-1133">Transmembrane helix</keyword>
<protein>
    <submittedName>
        <fullName evidence="2">Uncharacterized protein</fullName>
    </submittedName>
</protein>
<feature type="transmembrane region" description="Helical" evidence="1">
    <location>
        <begin position="50"/>
        <end position="79"/>
    </location>
</feature>
<keyword evidence="1" id="KW-0812">Transmembrane</keyword>
<organism evidence="2">
    <name type="scientific">Anguilla anguilla</name>
    <name type="common">European freshwater eel</name>
    <name type="synonym">Muraena anguilla</name>
    <dbReference type="NCBI Taxonomy" id="7936"/>
    <lineage>
        <taxon>Eukaryota</taxon>
        <taxon>Metazoa</taxon>
        <taxon>Chordata</taxon>
        <taxon>Craniata</taxon>
        <taxon>Vertebrata</taxon>
        <taxon>Euteleostomi</taxon>
        <taxon>Actinopterygii</taxon>
        <taxon>Neopterygii</taxon>
        <taxon>Teleostei</taxon>
        <taxon>Anguilliformes</taxon>
        <taxon>Anguillidae</taxon>
        <taxon>Anguilla</taxon>
    </lineage>
</organism>
<proteinExistence type="predicted"/>
<reference evidence="2" key="1">
    <citation type="submission" date="2014-11" db="EMBL/GenBank/DDBJ databases">
        <authorList>
            <person name="Amaro Gonzalez C."/>
        </authorList>
    </citation>
    <scope>NUCLEOTIDE SEQUENCE</scope>
</reference>
<keyword evidence="1" id="KW-0472">Membrane</keyword>
<dbReference type="AlphaFoldDB" id="A0A0E9WIE3"/>
<reference evidence="2" key="2">
    <citation type="journal article" date="2015" name="Fish Shellfish Immunol.">
        <title>Early steps in the European eel (Anguilla anguilla)-Vibrio vulnificus interaction in the gills: Role of the RtxA13 toxin.</title>
        <authorList>
            <person name="Callol A."/>
            <person name="Pajuelo D."/>
            <person name="Ebbesson L."/>
            <person name="Teles M."/>
            <person name="MacKenzie S."/>
            <person name="Amaro C."/>
        </authorList>
    </citation>
    <scope>NUCLEOTIDE SEQUENCE</scope>
</reference>
<accession>A0A0E9WIE3</accession>
<dbReference type="EMBL" id="GBXM01018398">
    <property type="protein sequence ID" value="JAH90179.1"/>
    <property type="molecule type" value="Transcribed_RNA"/>
</dbReference>
<evidence type="ECO:0000313" key="2">
    <source>
        <dbReference type="EMBL" id="JAH90179.1"/>
    </source>
</evidence>
<evidence type="ECO:0000256" key="1">
    <source>
        <dbReference type="SAM" id="Phobius"/>
    </source>
</evidence>
<name>A0A0E9WIE3_ANGAN</name>